<name>A0A382ZC01_9ZZZZ</name>
<dbReference type="SUPFAM" id="SSF53649">
    <property type="entry name" value="Alkaline phosphatase-like"/>
    <property type="match status" value="1"/>
</dbReference>
<evidence type="ECO:0000259" key="3">
    <source>
        <dbReference type="Pfam" id="PF00884"/>
    </source>
</evidence>
<dbReference type="PANTHER" id="PTHR42693">
    <property type="entry name" value="ARYLSULFATASE FAMILY MEMBER"/>
    <property type="match status" value="1"/>
</dbReference>
<dbReference type="InterPro" id="IPR050738">
    <property type="entry name" value="Sulfatase"/>
</dbReference>
<evidence type="ECO:0000256" key="1">
    <source>
        <dbReference type="ARBA" id="ARBA00008779"/>
    </source>
</evidence>
<comment type="similarity">
    <text evidence="1">Belongs to the sulfatase family.</text>
</comment>
<feature type="domain" description="Sulfatase N-terminal" evidence="3">
    <location>
        <begin position="1"/>
        <end position="97"/>
    </location>
</feature>
<evidence type="ECO:0000313" key="4">
    <source>
        <dbReference type="EMBL" id="SVD93023.1"/>
    </source>
</evidence>
<dbReference type="Pfam" id="PF00884">
    <property type="entry name" value="Sulfatase"/>
    <property type="match status" value="1"/>
</dbReference>
<gene>
    <name evidence="4" type="ORF">METZ01_LOCUS445877</name>
</gene>
<dbReference type="InterPro" id="IPR000917">
    <property type="entry name" value="Sulfatase_N"/>
</dbReference>
<dbReference type="PANTHER" id="PTHR42693:SF53">
    <property type="entry name" value="ENDO-4-O-SULFATASE"/>
    <property type="match status" value="1"/>
</dbReference>
<proteinExistence type="inferred from homology"/>
<accession>A0A382ZC01</accession>
<reference evidence="4" key="1">
    <citation type="submission" date="2018-05" db="EMBL/GenBank/DDBJ databases">
        <authorList>
            <person name="Lanie J.A."/>
            <person name="Ng W.-L."/>
            <person name="Kazmierczak K.M."/>
            <person name="Andrzejewski T.M."/>
            <person name="Davidsen T.M."/>
            <person name="Wayne K.J."/>
            <person name="Tettelin H."/>
            <person name="Glass J.I."/>
            <person name="Rusch D."/>
            <person name="Podicherti R."/>
            <person name="Tsui H.-C.T."/>
            <person name="Winkler M.E."/>
        </authorList>
    </citation>
    <scope>NUCLEOTIDE SEQUENCE</scope>
</reference>
<dbReference type="EMBL" id="UINC01182679">
    <property type="protein sequence ID" value="SVD93023.1"/>
    <property type="molecule type" value="Genomic_DNA"/>
</dbReference>
<sequence length="133" mass="14765">MTDQQRWDAMSCSGDWVRTPHMDRIAAEGVRFTNCVANSPVCIPTRLSLATGLYPHNTRVWNNCNHQMAADQPTWMQAVRAAGYRTSLFGKTHLHPHAGDLRQREDLMASYGLDDVDEIGGPRASARGGAHMT</sequence>
<dbReference type="InterPro" id="IPR017850">
    <property type="entry name" value="Alkaline_phosphatase_core_sf"/>
</dbReference>
<protein>
    <recommendedName>
        <fullName evidence="3">Sulfatase N-terminal domain-containing protein</fullName>
    </recommendedName>
</protein>
<dbReference type="AlphaFoldDB" id="A0A382ZC01"/>
<evidence type="ECO:0000256" key="2">
    <source>
        <dbReference type="ARBA" id="ARBA00022801"/>
    </source>
</evidence>
<keyword evidence="2" id="KW-0378">Hydrolase</keyword>
<feature type="non-terminal residue" evidence="4">
    <location>
        <position position="133"/>
    </location>
</feature>
<dbReference type="Gene3D" id="3.40.720.10">
    <property type="entry name" value="Alkaline Phosphatase, subunit A"/>
    <property type="match status" value="1"/>
</dbReference>
<dbReference type="GO" id="GO:0004065">
    <property type="term" value="F:arylsulfatase activity"/>
    <property type="evidence" value="ECO:0007669"/>
    <property type="project" value="TreeGrafter"/>
</dbReference>
<organism evidence="4">
    <name type="scientific">marine metagenome</name>
    <dbReference type="NCBI Taxonomy" id="408172"/>
    <lineage>
        <taxon>unclassified sequences</taxon>
        <taxon>metagenomes</taxon>
        <taxon>ecological metagenomes</taxon>
    </lineage>
</organism>